<dbReference type="Pfam" id="PF02798">
    <property type="entry name" value="GST_N"/>
    <property type="match status" value="1"/>
</dbReference>
<comment type="similarity">
    <text evidence="1 2">Belongs to the GST superfamily.</text>
</comment>
<evidence type="ECO:0000259" key="3">
    <source>
        <dbReference type="PROSITE" id="PS50405"/>
    </source>
</evidence>
<accession>W9XDX6</accession>
<dbReference type="InterPro" id="IPR004045">
    <property type="entry name" value="Glutathione_S-Trfase_N"/>
</dbReference>
<dbReference type="OrthoDB" id="2309723at2759"/>
<dbReference type="InterPro" id="IPR040079">
    <property type="entry name" value="Glutathione_S-Trfase"/>
</dbReference>
<dbReference type="SUPFAM" id="SSF52833">
    <property type="entry name" value="Thioredoxin-like"/>
    <property type="match status" value="1"/>
</dbReference>
<dbReference type="Pfam" id="PF00043">
    <property type="entry name" value="GST_C"/>
    <property type="match status" value="1"/>
</dbReference>
<keyword evidence="5" id="KW-1185">Reference proteome</keyword>
<dbReference type="SUPFAM" id="SSF47616">
    <property type="entry name" value="GST C-terminal domain-like"/>
    <property type="match status" value="1"/>
</dbReference>
<dbReference type="SFLD" id="SFLDS00019">
    <property type="entry name" value="Glutathione_Transferase_(cytos"/>
    <property type="match status" value="1"/>
</dbReference>
<organism evidence="4 5">
    <name type="scientific">Capronia epimyces CBS 606.96</name>
    <dbReference type="NCBI Taxonomy" id="1182542"/>
    <lineage>
        <taxon>Eukaryota</taxon>
        <taxon>Fungi</taxon>
        <taxon>Dikarya</taxon>
        <taxon>Ascomycota</taxon>
        <taxon>Pezizomycotina</taxon>
        <taxon>Eurotiomycetes</taxon>
        <taxon>Chaetothyriomycetidae</taxon>
        <taxon>Chaetothyriales</taxon>
        <taxon>Herpotrichiellaceae</taxon>
        <taxon>Capronia</taxon>
    </lineage>
</organism>
<dbReference type="PANTHER" id="PTHR44051:SF8">
    <property type="entry name" value="GLUTATHIONE S-TRANSFERASE GSTA"/>
    <property type="match status" value="1"/>
</dbReference>
<sequence length="212" mass="23979">MAESKLTLWYSPGACSLAPHALLYEIEKPFEAIRLNVSGGFPEEYRHLNPKMRVPVLSLNGEIITENPAVMTAISQLAPEKHLMGQTNLEIVRVYEWMNWLSGSLHGQAFGGLVRSHRFSDDPSTYESIKVKARKYIVECFGEIDQKLIGVHAVGDRFTAVDVFLYVIYRWALPMNLHLSQNFPNYTKLVEEVERRKSVQAALAAEGLDSKL</sequence>
<dbReference type="RefSeq" id="XP_007737818.1">
    <property type="nucleotide sequence ID" value="XM_007739628.1"/>
</dbReference>
<dbReference type="HOGENOM" id="CLU_011226_6_1_1"/>
<dbReference type="EMBL" id="AMGY01000009">
    <property type="protein sequence ID" value="EXJ78373.1"/>
    <property type="molecule type" value="Genomic_DNA"/>
</dbReference>
<proteinExistence type="inferred from homology"/>
<dbReference type="STRING" id="1182542.W9XDX6"/>
<dbReference type="Gene3D" id="1.20.1050.10">
    <property type="match status" value="1"/>
</dbReference>
<dbReference type="PROSITE" id="PS50405">
    <property type="entry name" value="GST_CTER"/>
    <property type="match status" value="1"/>
</dbReference>
<dbReference type="CDD" id="cd03057">
    <property type="entry name" value="GST_N_Beta"/>
    <property type="match status" value="1"/>
</dbReference>
<gene>
    <name evidence="4" type="ORF">A1O3_09534</name>
</gene>
<comment type="caution">
    <text evidence="4">The sequence shown here is derived from an EMBL/GenBank/DDBJ whole genome shotgun (WGS) entry which is preliminary data.</text>
</comment>
<dbReference type="CDD" id="cd03188">
    <property type="entry name" value="GST_C_Beta"/>
    <property type="match status" value="1"/>
</dbReference>
<dbReference type="InterPro" id="IPR010987">
    <property type="entry name" value="Glutathione-S-Trfase_C-like"/>
</dbReference>
<dbReference type="AlphaFoldDB" id="W9XDX6"/>
<dbReference type="Gene3D" id="3.40.30.10">
    <property type="entry name" value="Glutaredoxin"/>
    <property type="match status" value="1"/>
</dbReference>
<reference evidence="4 5" key="1">
    <citation type="submission" date="2013-03" db="EMBL/GenBank/DDBJ databases">
        <title>The Genome Sequence of Capronia epimyces CBS 606.96.</title>
        <authorList>
            <consortium name="The Broad Institute Genomics Platform"/>
            <person name="Cuomo C."/>
            <person name="de Hoog S."/>
            <person name="Gorbushina A."/>
            <person name="Walker B."/>
            <person name="Young S.K."/>
            <person name="Zeng Q."/>
            <person name="Gargeya S."/>
            <person name="Fitzgerald M."/>
            <person name="Haas B."/>
            <person name="Abouelleil A."/>
            <person name="Allen A.W."/>
            <person name="Alvarado L."/>
            <person name="Arachchi H.M."/>
            <person name="Berlin A.M."/>
            <person name="Chapman S.B."/>
            <person name="Gainer-Dewar J."/>
            <person name="Goldberg J."/>
            <person name="Griggs A."/>
            <person name="Gujja S."/>
            <person name="Hansen M."/>
            <person name="Howarth C."/>
            <person name="Imamovic A."/>
            <person name="Ireland A."/>
            <person name="Larimer J."/>
            <person name="McCowan C."/>
            <person name="Murphy C."/>
            <person name="Pearson M."/>
            <person name="Poon T.W."/>
            <person name="Priest M."/>
            <person name="Roberts A."/>
            <person name="Saif S."/>
            <person name="Shea T."/>
            <person name="Sisk P."/>
            <person name="Sykes S."/>
            <person name="Wortman J."/>
            <person name="Nusbaum C."/>
            <person name="Birren B."/>
        </authorList>
    </citation>
    <scope>NUCLEOTIDE SEQUENCE [LARGE SCALE GENOMIC DNA]</scope>
    <source>
        <strain evidence="4 5">CBS 606.96</strain>
    </source>
</reference>
<dbReference type="PANTHER" id="PTHR44051">
    <property type="entry name" value="GLUTATHIONE S-TRANSFERASE-RELATED"/>
    <property type="match status" value="1"/>
</dbReference>
<evidence type="ECO:0000313" key="4">
    <source>
        <dbReference type="EMBL" id="EXJ78373.1"/>
    </source>
</evidence>
<dbReference type="GeneID" id="19173618"/>
<dbReference type="Proteomes" id="UP000019478">
    <property type="component" value="Unassembled WGS sequence"/>
</dbReference>
<feature type="domain" description="GST C-terminal" evidence="3">
    <location>
        <begin position="87"/>
        <end position="212"/>
    </location>
</feature>
<evidence type="ECO:0000256" key="2">
    <source>
        <dbReference type="RuleBase" id="RU003494"/>
    </source>
</evidence>
<name>W9XDX6_9EURO</name>
<dbReference type="eggNOG" id="ENOG502SDBJ">
    <property type="taxonomic scope" value="Eukaryota"/>
</dbReference>
<dbReference type="InterPro" id="IPR036249">
    <property type="entry name" value="Thioredoxin-like_sf"/>
</dbReference>
<evidence type="ECO:0000313" key="5">
    <source>
        <dbReference type="Proteomes" id="UP000019478"/>
    </source>
</evidence>
<dbReference type="InterPro" id="IPR036282">
    <property type="entry name" value="Glutathione-S-Trfase_C_sf"/>
</dbReference>
<dbReference type="InterPro" id="IPR004046">
    <property type="entry name" value="GST_C"/>
</dbReference>
<evidence type="ECO:0000256" key="1">
    <source>
        <dbReference type="ARBA" id="ARBA00007409"/>
    </source>
</evidence>
<protein>
    <recommendedName>
        <fullName evidence="3">GST C-terminal domain-containing protein</fullName>
    </recommendedName>
</protein>